<dbReference type="PROSITE" id="PS51732">
    <property type="entry name" value="ASN_GLN_ASE_3"/>
    <property type="match status" value="1"/>
</dbReference>
<dbReference type="PANTHER" id="PTHR11707">
    <property type="entry name" value="L-ASPARAGINASE"/>
    <property type="match status" value="1"/>
</dbReference>
<dbReference type="EC" id="3.5.1.1" evidence="2"/>
<keyword evidence="2" id="KW-0378">Hydrolase</keyword>
<name>A0ABV7H901_9BURK</name>
<dbReference type="SUPFAM" id="SSF53774">
    <property type="entry name" value="Glutaminase/Asparaginase"/>
    <property type="match status" value="1"/>
</dbReference>
<dbReference type="InterPro" id="IPR006034">
    <property type="entry name" value="Asparaginase/glutaminase-like"/>
</dbReference>
<evidence type="ECO:0000313" key="3">
    <source>
        <dbReference type="Proteomes" id="UP001595556"/>
    </source>
</evidence>
<keyword evidence="3" id="KW-1185">Reference proteome</keyword>
<reference evidence="3" key="1">
    <citation type="journal article" date="2019" name="Int. J. Syst. Evol. Microbiol.">
        <title>The Global Catalogue of Microorganisms (GCM) 10K type strain sequencing project: providing services to taxonomists for standard genome sequencing and annotation.</title>
        <authorList>
            <consortium name="The Broad Institute Genomics Platform"/>
            <consortium name="The Broad Institute Genome Sequencing Center for Infectious Disease"/>
            <person name="Wu L."/>
            <person name="Ma J."/>
        </authorList>
    </citation>
    <scope>NUCLEOTIDE SEQUENCE [LARGE SCALE GENOMIC DNA]</scope>
    <source>
        <strain evidence="3">KCTC 52168</strain>
    </source>
</reference>
<dbReference type="PRINTS" id="PR00139">
    <property type="entry name" value="ASNGLNASE"/>
</dbReference>
<dbReference type="InterPro" id="IPR037152">
    <property type="entry name" value="L-asparaginase_N_sf"/>
</dbReference>
<comment type="caution">
    <text evidence="2">The sequence shown here is derived from an EMBL/GenBank/DDBJ whole genome shotgun (WGS) entry which is preliminary data.</text>
</comment>
<proteinExistence type="predicted"/>
<accession>A0ABV7H901</accession>
<dbReference type="RefSeq" id="WP_377303634.1">
    <property type="nucleotide sequence ID" value="NZ_CP180191.1"/>
</dbReference>
<feature type="domain" description="L-asparaginase N-terminal" evidence="1">
    <location>
        <begin position="6"/>
        <end position="160"/>
    </location>
</feature>
<dbReference type="InterPro" id="IPR036152">
    <property type="entry name" value="Asp/glu_Ase-like_sf"/>
</dbReference>
<evidence type="ECO:0000313" key="2">
    <source>
        <dbReference type="EMBL" id="MFC3148046.1"/>
    </source>
</evidence>
<dbReference type="EMBL" id="JBHRTI010000004">
    <property type="protein sequence ID" value="MFC3148046.1"/>
    <property type="molecule type" value="Genomic_DNA"/>
</dbReference>
<sequence>MSAPSLHLIATGGTFDKTYDPIAGQLGFARSHLHEIVERCRINGAVSIDALPLMDSLDMQDADRQRVLASVQTTAATRIVIIHGTDTMPETARVLGPALKGSGKTVVITGAMVPYSIRGSDALFNLGFAAAVATTAAPGVYVAMNAQVFGWETVRKNRSAGRFEG</sequence>
<dbReference type="Gene3D" id="3.40.50.1170">
    <property type="entry name" value="L-asparaginase, N-terminal domain"/>
    <property type="match status" value="1"/>
</dbReference>
<dbReference type="PIRSF" id="PIRSF001220">
    <property type="entry name" value="L-ASNase_gatD"/>
    <property type="match status" value="1"/>
</dbReference>
<dbReference type="PANTHER" id="PTHR11707:SF28">
    <property type="entry name" value="60 KDA LYSOPHOSPHOLIPASE"/>
    <property type="match status" value="1"/>
</dbReference>
<organism evidence="2 3">
    <name type="scientific">Piscinibacterium candidicorallinum</name>
    <dbReference type="NCBI Taxonomy" id="1793872"/>
    <lineage>
        <taxon>Bacteria</taxon>
        <taxon>Pseudomonadati</taxon>
        <taxon>Pseudomonadota</taxon>
        <taxon>Betaproteobacteria</taxon>
        <taxon>Burkholderiales</taxon>
        <taxon>Piscinibacterium</taxon>
    </lineage>
</organism>
<dbReference type="GO" id="GO:0004067">
    <property type="term" value="F:asparaginase activity"/>
    <property type="evidence" value="ECO:0007669"/>
    <property type="project" value="UniProtKB-EC"/>
</dbReference>
<dbReference type="InterPro" id="IPR027474">
    <property type="entry name" value="L-asparaginase_N"/>
</dbReference>
<dbReference type="PIRSF" id="PIRSF500176">
    <property type="entry name" value="L_ASNase"/>
    <property type="match status" value="1"/>
</dbReference>
<gene>
    <name evidence="2" type="ORF">ACFOEN_10370</name>
</gene>
<protein>
    <submittedName>
        <fullName evidence="2">Asparaginase domain-containing protein</fullName>
        <ecNumber evidence="2">3.5.1.1</ecNumber>
    </submittedName>
</protein>
<dbReference type="Proteomes" id="UP001595556">
    <property type="component" value="Unassembled WGS sequence"/>
</dbReference>
<dbReference type="Pfam" id="PF00710">
    <property type="entry name" value="Asparaginase"/>
    <property type="match status" value="1"/>
</dbReference>
<evidence type="ECO:0000259" key="1">
    <source>
        <dbReference type="Pfam" id="PF00710"/>
    </source>
</evidence>